<protein>
    <submittedName>
        <fullName evidence="1">Helix-turn-helix domain-containing protein</fullName>
    </submittedName>
</protein>
<evidence type="ECO:0000313" key="1">
    <source>
        <dbReference type="EMBL" id="MFN1218134.1"/>
    </source>
</evidence>
<accession>A0ABW9K481</accession>
<comment type="caution">
    <text evidence="1">The sequence shown here is derived from an EMBL/GenBank/DDBJ whole genome shotgun (WGS) entry which is preliminary data.</text>
</comment>
<organism evidence="1 2">
    <name type="scientific">Chryseobacterium kwangjuense</name>
    <dbReference type="NCBI Taxonomy" id="267125"/>
    <lineage>
        <taxon>Bacteria</taxon>
        <taxon>Pseudomonadati</taxon>
        <taxon>Bacteroidota</taxon>
        <taxon>Flavobacteriia</taxon>
        <taxon>Flavobacteriales</taxon>
        <taxon>Weeksellaceae</taxon>
        <taxon>Chryseobacterium group</taxon>
        <taxon>Chryseobacterium</taxon>
    </lineage>
</organism>
<proteinExistence type="predicted"/>
<name>A0ABW9K481_9FLAO</name>
<dbReference type="EMBL" id="JBJXVJ010000003">
    <property type="protein sequence ID" value="MFN1218134.1"/>
    <property type="molecule type" value="Genomic_DNA"/>
</dbReference>
<dbReference type="Proteomes" id="UP001634154">
    <property type="component" value="Unassembled WGS sequence"/>
</dbReference>
<reference evidence="1 2" key="1">
    <citation type="submission" date="2024-12" db="EMBL/GenBank/DDBJ databases">
        <title>Draft genome sequence of Chryseobacterium kwangjuense AG447.</title>
        <authorList>
            <person name="Cheptsov V.S."/>
            <person name="Belov A."/>
            <person name="Zavarzina A.G."/>
        </authorList>
    </citation>
    <scope>NUCLEOTIDE SEQUENCE [LARGE SCALE GENOMIC DNA]</scope>
    <source>
        <strain evidence="1 2">AG447</strain>
    </source>
</reference>
<evidence type="ECO:0000313" key="2">
    <source>
        <dbReference type="Proteomes" id="UP001634154"/>
    </source>
</evidence>
<dbReference type="RefSeq" id="WP_409357176.1">
    <property type="nucleotide sequence ID" value="NZ_JBJXVJ010000003.1"/>
</dbReference>
<gene>
    <name evidence="1" type="ORF">ACKW6Q_14275</name>
</gene>
<sequence length="104" mass="12424">MPNYKNIYTNLIRKKFPDREDILELMNKKTLTSLDIIQIDRQLHSPSEIKDVYSINQKFRSYDKNAILQILDHQKKHNYTNTLVAKEFGLSRNTIGKWKKIFLV</sequence>
<keyword evidence="2" id="KW-1185">Reference proteome</keyword>